<evidence type="ECO:0000313" key="3">
    <source>
        <dbReference type="EMBL" id="ROT85898.1"/>
    </source>
</evidence>
<dbReference type="Proteomes" id="UP000283509">
    <property type="component" value="Unassembled WGS sequence"/>
</dbReference>
<dbReference type="AlphaFoldDB" id="A0A423UB08"/>
<dbReference type="InterPro" id="IPR000182">
    <property type="entry name" value="GNAT_dom"/>
</dbReference>
<dbReference type="GO" id="GO:1905502">
    <property type="term" value="F:acetyl-CoA binding"/>
    <property type="evidence" value="ECO:0007669"/>
    <property type="project" value="TreeGrafter"/>
</dbReference>
<accession>A0A423UB08</accession>
<feature type="region of interest" description="Disordered" evidence="1">
    <location>
        <begin position="205"/>
        <end position="246"/>
    </location>
</feature>
<dbReference type="OrthoDB" id="329272at2759"/>
<evidence type="ECO:0000259" key="2">
    <source>
        <dbReference type="PROSITE" id="PS51186"/>
    </source>
</evidence>
<feature type="domain" description="N-acetyltransferase" evidence="2">
    <location>
        <begin position="11"/>
        <end position="161"/>
    </location>
</feature>
<protein>
    <submittedName>
        <fullName evidence="3">Putative N-acetyltransferase 6-like isoform X2</fullName>
    </submittedName>
</protein>
<reference evidence="3 4" key="2">
    <citation type="submission" date="2019-01" db="EMBL/GenBank/DDBJ databases">
        <title>The decoding of complex shrimp genome reveals the adaptation for benthos swimmer, frequently molting mechanism and breeding impact on genome.</title>
        <authorList>
            <person name="Sun Y."/>
            <person name="Gao Y."/>
            <person name="Yu Y."/>
        </authorList>
    </citation>
    <scope>NUCLEOTIDE SEQUENCE [LARGE SCALE GENOMIC DNA]</scope>
    <source>
        <tissue evidence="3">Muscle</tissue>
    </source>
</reference>
<gene>
    <name evidence="3" type="ORF">C7M84_004299</name>
</gene>
<dbReference type="GO" id="GO:0005737">
    <property type="term" value="C:cytoplasm"/>
    <property type="evidence" value="ECO:0007669"/>
    <property type="project" value="TreeGrafter"/>
</dbReference>
<dbReference type="GO" id="GO:0008080">
    <property type="term" value="F:N-acetyltransferase activity"/>
    <property type="evidence" value="ECO:0007669"/>
    <property type="project" value="InterPro"/>
</dbReference>
<dbReference type="STRING" id="6689.A0A423UB08"/>
<name>A0A423UB08_PENVA</name>
<comment type="caution">
    <text evidence="3">The sequence shown here is derived from an EMBL/GenBank/DDBJ whole genome shotgun (WGS) entry which is preliminary data.</text>
</comment>
<dbReference type="CDD" id="cd04301">
    <property type="entry name" value="NAT_SF"/>
    <property type="match status" value="1"/>
</dbReference>
<reference evidence="3 4" key="1">
    <citation type="submission" date="2018-04" db="EMBL/GenBank/DDBJ databases">
        <authorList>
            <person name="Zhang X."/>
            <person name="Yuan J."/>
            <person name="Li F."/>
            <person name="Xiang J."/>
        </authorList>
    </citation>
    <scope>NUCLEOTIDE SEQUENCE [LARGE SCALE GENOMIC DNA]</scope>
    <source>
        <tissue evidence="3">Muscle</tissue>
    </source>
</reference>
<dbReference type="Pfam" id="PF00583">
    <property type="entry name" value="Acetyltransf_1"/>
    <property type="match status" value="1"/>
</dbReference>
<dbReference type="InterPro" id="IPR039840">
    <property type="entry name" value="NAA80"/>
</dbReference>
<dbReference type="EMBL" id="QCYY01000157">
    <property type="protein sequence ID" value="ROT85898.1"/>
    <property type="molecule type" value="Genomic_DNA"/>
</dbReference>
<feature type="compositionally biased region" description="Pro residues" evidence="1">
    <location>
        <begin position="222"/>
        <end position="231"/>
    </location>
</feature>
<feature type="compositionally biased region" description="Basic and acidic residues" evidence="1">
    <location>
        <begin position="234"/>
        <end position="246"/>
    </location>
</feature>
<dbReference type="PROSITE" id="PS51186">
    <property type="entry name" value="GNAT"/>
    <property type="match status" value="1"/>
</dbReference>
<dbReference type="Gene3D" id="3.40.630.30">
    <property type="match status" value="1"/>
</dbReference>
<dbReference type="PANTHER" id="PTHR13538:SF4">
    <property type="entry name" value="N-ALPHA-ACETYLTRANSFERASE 80"/>
    <property type="match status" value="1"/>
</dbReference>
<keyword evidence="3" id="KW-0808">Transferase</keyword>
<organism evidence="3 4">
    <name type="scientific">Penaeus vannamei</name>
    <name type="common">Whiteleg shrimp</name>
    <name type="synonym">Litopenaeus vannamei</name>
    <dbReference type="NCBI Taxonomy" id="6689"/>
    <lineage>
        <taxon>Eukaryota</taxon>
        <taxon>Metazoa</taxon>
        <taxon>Ecdysozoa</taxon>
        <taxon>Arthropoda</taxon>
        <taxon>Crustacea</taxon>
        <taxon>Multicrustacea</taxon>
        <taxon>Malacostraca</taxon>
        <taxon>Eumalacostraca</taxon>
        <taxon>Eucarida</taxon>
        <taxon>Decapoda</taxon>
        <taxon>Dendrobranchiata</taxon>
        <taxon>Penaeoidea</taxon>
        <taxon>Penaeidae</taxon>
        <taxon>Penaeus</taxon>
    </lineage>
</organism>
<evidence type="ECO:0000313" key="4">
    <source>
        <dbReference type="Proteomes" id="UP000283509"/>
    </source>
</evidence>
<keyword evidence="4" id="KW-1185">Reference proteome</keyword>
<sequence>MTGPKTGNGETTLVPLHRNTQYTDACMRILNEQWPRSNALRMRSLTSSSDNYPTNLVLLRKTSDDATEVIGHSRINTLPQGQRDVWIESVIIRQDLRGKGFGRTLMTATEDYARACGFETAYLSTHDQQVFYGKLGYEFCPPVCIYGGCINRNLLPKQFLTAVTPQNIKKDYSTSPNKGIDRVSELCNGISAQCSLDNRLTNNSTQSVGTAGVLPHLHPNSAPSPPPPPAHPCLKKDQFPKMTSKE</sequence>
<dbReference type="PANTHER" id="PTHR13538">
    <property type="entry name" value="N-ACETYLTRANSFERASE 6"/>
    <property type="match status" value="1"/>
</dbReference>
<proteinExistence type="predicted"/>
<evidence type="ECO:0000256" key="1">
    <source>
        <dbReference type="SAM" id="MobiDB-lite"/>
    </source>
</evidence>
<dbReference type="InterPro" id="IPR016181">
    <property type="entry name" value="Acyl_CoA_acyltransferase"/>
</dbReference>
<dbReference type="SUPFAM" id="SSF55729">
    <property type="entry name" value="Acyl-CoA N-acyltransferases (Nat)"/>
    <property type="match status" value="1"/>
</dbReference>